<accession>A0A0B4XSW1</accession>
<dbReference type="PANTHER" id="PTHR21098">
    <property type="entry name" value="RIBOFLAVIN SYNTHASE ALPHA CHAIN"/>
    <property type="match status" value="1"/>
</dbReference>
<dbReference type="CDD" id="cd00402">
    <property type="entry name" value="Riboflavin_synthase_like"/>
    <property type="match status" value="1"/>
</dbReference>
<dbReference type="Gene3D" id="2.40.30.20">
    <property type="match status" value="2"/>
</dbReference>
<dbReference type="EMBL" id="CP004387">
    <property type="protein sequence ID" value="AJD49528.1"/>
    <property type="molecule type" value="Genomic_DNA"/>
</dbReference>
<dbReference type="OrthoDB" id="9788537at2"/>
<comment type="subunit">
    <text evidence="4">Homotrimer.</text>
</comment>
<dbReference type="EC" id="2.5.1.9" evidence="5 10"/>
<evidence type="ECO:0000256" key="10">
    <source>
        <dbReference type="NCBIfam" id="TIGR00187"/>
    </source>
</evidence>
<name>A0A0B4XSW1_9GAMM</name>
<dbReference type="NCBIfam" id="TIGR00187">
    <property type="entry name" value="ribE"/>
    <property type="match status" value="1"/>
</dbReference>
<dbReference type="GO" id="GO:0004746">
    <property type="term" value="F:riboflavin synthase activity"/>
    <property type="evidence" value="ECO:0007669"/>
    <property type="project" value="UniProtKB-UniRule"/>
</dbReference>
<reference evidence="13 14" key="1">
    <citation type="journal article" date="2012" name="J. Bacteriol.">
        <title>Genome sequence of an alkane-degrading bacterium, Alcanivorax pacificus type strain W11-5, isolated from deep sea sediment.</title>
        <authorList>
            <person name="Lai Q."/>
            <person name="Shao Z."/>
        </authorList>
    </citation>
    <scope>NUCLEOTIDE SEQUENCE [LARGE SCALE GENOMIC DNA]</scope>
    <source>
        <strain evidence="13 14">W11-5</strain>
    </source>
</reference>
<organism evidence="13 14">
    <name type="scientific">Isoalcanivorax pacificus W11-5</name>
    <dbReference type="NCBI Taxonomy" id="391936"/>
    <lineage>
        <taxon>Bacteria</taxon>
        <taxon>Pseudomonadati</taxon>
        <taxon>Pseudomonadota</taxon>
        <taxon>Gammaproteobacteria</taxon>
        <taxon>Oceanospirillales</taxon>
        <taxon>Alcanivoracaceae</taxon>
        <taxon>Isoalcanivorax</taxon>
    </lineage>
</organism>
<evidence type="ECO:0000256" key="7">
    <source>
        <dbReference type="ARBA" id="ARBA00022619"/>
    </source>
</evidence>
<dbReference type="Proteomes" id="UP000006764">
    <property type="component" value="Chromosome"/>
</dbReference>
<dbReference type="InterPro" id="IPR023366">
    <property type="entry name" value="ATP_synth_asu-like_sf"/>
</dbReference>
<dbReference type="NCBIfam" id="NF009566">
    <property type="entry name" value="PRK13020.1"/>
    <property type="match status" value="1"/>
</dbReference>
<comment type="catalytic activity">
    <reaction evidence="1">
        <text>2 6,7-dimethyl-8-(1-D-ribityl)lumazine + H(+) = 5-amino-6-(D-ribitylamino)uracil + riboflavin</text>
        <dbReference type="Rhea" id="RHEA:20772"/>
        <dbReference type="ChEBI" id="CHEBI:15378"/>
        <dbReference type="ChEBI" id="CHEBI:15934"/>
        <dbReference type="ChEBI" id="CHEBI:57986"/>
        <dbReference type="ChEBI" id="CHEBI:58201"/>
        <dbReference type="EC" id="2.5.1.9"/>
    </reaction>
</comment>
<dbReference type="InterPro" id="IPR001783">
    <property type="entry name" value="Lumazine-bd"/>
</dbReference>
<feature type="domain" description="Lumazine-binding" evidence="12">
    <location>
        <begin position="98"/>
        <end position="194"/>
    </location>
</feature>
<evidence type="ECO:0000256" key="5">
    <source>
        <dbReference type="ARBA" id="ARBA00012827"/>
    </source>
</evidence>
<evidence type="ECO:0000256" key="3">
    <source>
        <dbReference type="ARBA" id="ARBA00004887"/>
    </source>
</evidence>
<keyword evidence="9" id="KW-0677">Repeat</keyword>
<evidence type="ECO:0000256" key="8">
    <source>
        <dbReference type="ARBA" id="ARBA00022679"/>
    </source>
</evidence>
<dbReference type="PROSITE" id="PS51177">
    <property type="entry name" value="LUMAZINE_BIND"/>
    <property type="match status" value="2"/>
</dbReference>
<keyword evidence="8" id="KW-0808">Transferase</keyword>
<evidence type="ECO:0000256" key="9">
    <source>
        <dbReference type="ARBA" id="ARBA00022737"/>
    </source>
</evidence>
<dbReference type="NCBIfam" id="NF006767">
    <property type="entry name" value="PRK09289.1"/>
    <property type="match status" value="1"/>
</dbReference>
<dbReference type="SUPFAM" id="SSF63380">
    <property type="entry name" value="Riboflavin synthase domain-like"/>
    <property type="match status" value="2"/>
</dbReference>
<feature type="repeat" description="Lumazine-binding" evidence="11">
    <location>
        <begin position="1"/>
        <end position="97"/>
    </location>
</feature>
<dbReference type="HOGENOM" id="CLU_034388_2_0_6"/>
<feature type="domain" description="Lumazine-binding" evidence="12">
    <location>
        <begin position="1"/>
        <end position="97"/>
    </location>
</feature>
<dbReference type="PIRSF" id="PIRSF000498">
    <property type="entry name" value="Riboflavin_syn_A"/>
    <property type="match status" value="1"/>
</dbReference>
<dbReference type="AlphaFoldDB" id="A0A0B4XSW1"/>
<evidence type="ECO:0000313" key="14">
    <source>
        <dbReference type="Proteomes" id="UP000006764"/>
    </source>
</evidence>
<dbReference type="RefSeq" id="WP_008733456.1">
    <property type="nucleotide sequence ID" value="NZ_CP004387.1"/>
</dbReference>
<dbReference type="FunFam" id="2.40.30.20:FF:000003">
    <property type="entry name" value="Riboflavin synthase, alpha subunit"/>
    <property type="match status" value="1"/>
</dbReference>
<evidence type="ECO:0000256" key="11">
    <source>
        <dbReference type="PROSITE-ProRule" id="PRU00524"/>
    </source>
</evidence>
<dbReference type="Pfam" id="PF00677">
    <property type="entry name" value="Lum_binding"/>
    <property type="match status" value="2"/>
</dbReference>
<keyword evidence="7" id="KW-0686">Riboflavin biosynthesis</keyword>
<sequence length="221" mass="22876">MFTGIIEAKGEIQSLAPRGGDVALTVLTGALDMSDVQLGDSIAVNGVCLTVTSLPGRGFTADVSGETLALTSLGALKAGSVVNLEKALTPTTRLGGHLVSGHVDGVGTVRSLRPDARSTRIDIEAPAALARYIAQKGSITVDGISLTVNSVSGAVFSLNIIPHTQDMTTIGTWQAGTRVNLEVDIIARYLERLLLGERAAEPGAGEGLSMAFLAEHGFLKR</sequence>
<dbReference type="PANTHER" id="PTHR21098:SF12">
    <property type="entry name" value="RIBOFLAVIN SYNTHASE"/>
    <property type="match status" value="1"/>
</dbReference>
<comment type="pathway">
    <text evidence="3">Cofactor biosynthesis; riboflavin biosynthesis; riboflavin from 2-hydroxy-3-oxobutyl phosphate and 5-amino-6-(D-ribitylamino)uracil: step 2/2.</text>
</comment>
<dbReference type="KEGG" id="apac:S7S_15580"/>
<dbReference type="FunFam" id="2.40.30.20:FF:000004">
    <property type="entry name" value="Riboflavin synthase, alpha subunit"/>
    <property type="match status" value="1"/>
</dbReference>
<dbReference type="GO" id="GO:0009231">
    <property type="term" value="P:riboflavin biosynthetic process"/>
    <property type="evidence" value="ECO:0007669"/>
    <property type="project" value="UniProtKB-KW"/>
</dbReference>
<dbReference type="InterPro" id="IPR017938">
    <property type="entry name" value="Riboflavin_synthase-like_b-brl"/>
</dbReference>
<evidence type="ECO:0000256" key="6">
    <source>
        <dbReference type="ARBA" id="ARBA00013950"/>
    </source>
</evidence>
<evidence type="ECO:0000313" key="13">
    <source>
        <dbReference type="EMBL" id="AJD49528.1"/>
    </source>
</evidence>
<comment type="function">
    <text evidence="2">Catalyzes the dismutation of two molecules of 6,7-dimethyl-8-ribityllumazine, resulting in the formation of riboflavin and 5-amino-6-(D-ribitylamino)uracil.</text>
</comment>
<evidence type="ECO:0000259" key="12">
    <source>
        <dbReference type="PROSITE" id="PS51177"/>
    </source>
</evidence>
<feature type="repeat" description="Lumazine-binding" evidence="11">
    <location>
        <begin position="98"/>
        <end position="194"/>
    </location>
</feature>
<evidence type="ECO:0000256" key="2">
    <source>
        <dbReference type="ARBA" id="ARBA00002803"/>
    </source>
</evidence>
<evidence type="ECO:0000256" key="4">
    <source>
        <dbReference type="ARBA" id="ARBA00011233"/>
    </source>
</evidence>
<gene>
    <name evidence="13" type="ORF">S7S_15580</name>
</gene>
<dbReference type="InterPro" id="IPR026017">
    <property type="entry name" value="Lumazine-bd_dom"/>
</dbReference>
<dbReference type="STRING" id="391936.S7S_15580"/>
<keyword evidence="14" id="KW-1185">Reference proteome</keyword>
<proteinExistence type="predicted"/>
<protein>
    <recommendedName>
        <fullName evidence="6 10">Riboflavin synthase</fullName>
        <ecNumber evidence="5 10">2.5.1.9</ecNumber>
    </recommendedName>
</protein>
<evidence type="ECO:0000256" key="1">
    <source>
        <dbReference type="ARBA" id="ARBA00000968"/>
    </source>
</evidence>